<feature type="transmembrane region" description="Helical" evidence="1">
    <location>
        <begin position="217"/>
        <end position="244"/>
    </location>
</feature>
<dbReference type="Proteomes" id="UP001465331">
    <property type="component" value="Unassembled WGS sequence"/>
</dbReference>
<feature type="transmembrane region" description="Helical" evidence="1">
    <location>
        <begin position="77"/>
        <end position="101"/>
    </location>
</feature>
<feature type="transmembrane region" description="Helical" evidence="1">
    <location>
        <begin position="172"/>
        <end position="196"/>
    </location>
</feature>
<comment type="caution">
    <text evidence="2">The sequence shown here is derived from an EMBL/GenBank/DDBJ whole genome shotgun (WGS) entry which is preliminary data.</text>
</comment>
<reference evidence="2 3" key="1">
    <citation type="submission" date="2024-06" db="EMBL/GenBank/DDBJ databases">
        <authorList>
            <person name="Li Z."/>
            <person name="Jiang Y."/>
        </authorList>
    </citation>
    <scope>NUCLEOTIDE SEQUENCE [LARGE SCALE GENOMIC DNA]</scope>
    <source>
        <strain evidence="2 3">HSW-8</strain>
    </source>
</reference>
<keyword evidence="1" id="KW-0812">Transmembrane</keyword>
<dbReference type="Gene3D" id="1.20.1250.20">
    <property type="entry name" value="MFS general substrate transporter like domains"/>
    <property type="match status" value="1"/>
</dbReference>
<feature type="transmembrane region" description="Helical" evidence="1">
    <location>
        <begin position="113"/>
        <end position="134"/>
    </location>
</feature>
<keyword evidence="1" id="KW-1133">Transmembrane helix</keyword>
<evidence type="ECO:0000313" key="3">
    <source>
        <dbReference type="Proteomes" id="UP001465331"/>
    </source>
</evidence>
<feature type="transmembrane region" description="Helical" evidence="1">
    <location>
        <begin position="21"/>
        <end position="42"/>
    </location>
</feature>
<dbReference type="InterPro" id="IPR036259">
    <property type="entry name" value="MFS_trans_sf"/>
</dbReference>
<dbReference type="EMBL" id="JBEPIJ010000002">
    <property type="protein sequence ID" value="MES0872836.1"/>
    <property type="molecule type" value="Genomic_DNA"/>
</dbReference>
<dbReference type="SUPFAM" id="SSF103473">
    <property type="entry name" value="MFS general substrate transporter"/>
    <property type="match status" value="1"/>
</dbReference>
<organism evidence="2 3">
    <name type="scientific">Sinimarinibacterium thermocellulolyticum</name>
    <dbReference type="NCBI Taxonomy" id="3170016"/>
    <lineage>
        <taxon>Bacteria</taxon>
        <taxon>Pseudomonadati</taxon>
        <taxon>Pseudomonadota</taxon>
        <taxon>Gammaproteobacteria</taxon>
        <taxon>Nevskiales</taxon>
        <taxon>Nevskiaceae</taxon>
        <taxon>Sinimarinibacterium</taxon>
    </lineage>
</organism>
<dbReference type="Pfam" id="PF13347">
    <property type="entry name" value="MFS_2"/>
    <property type="match status" value="1"/>
</dbReference>
<proteinExistence type="predicted"/>
<feature type="transmembrane region" description="Helical" evidence="1">
    <location>
        <begin position="264"/>
        <end position="287"/>
    </location>
</feature>
<accession>A0ABV2A7H3</accession>
<gene>
    <name evidence="2" type="ORF">ABSH63_02240</name>
</gene>
<dbReference type="RefSeq" id="WP_352887051.1">
    <property type="nucleotide sequence ID" value="NZ_JBEPIJ010000002.1"/>
</dbReference>
<keyword evidence="1" id="KW-0472">Membrane</keyword>
<protein>
    <submittedName>
        <fullName evidence="2">MFS transporter</fullName>
    </submittedName>
</protein>
<feature type="transmembrane region" description="Helical" evidence="1">
    <location>
        <begin position="146"/>
        <end position="166"/>
    </location>
</feature>
<sequence length="306" mass="32183">MRGDWQPSAAQPVGQLNPAGYAGYGLTAGLIIAVSIVLSTLGTHGRIALLRRPDRPRPSDLGTLRQRLRLLIADANYASLLACMLFFSVGAGIMTSLATYIQTYFWKLNAGHLAVLAGATGVGVILGLVTVALLVRSDKKRTTISLYCAAVVAATGPVVLGLVGAIPRDIGALMPILFLQQTLLIQCVFGAMIMGWSMIADVADHMELKTGWRMEGLIFAALVMINKAVSGVGVFLSGAILTAIDFPEKAAPADVPATTIDALALIYVSAVALMIAAAMGCLGFYGITRAAHAHTLRELGARRPNR</sequence>
<name>A0ABV2A7H3_9GAMM</name>
<evidence type="ECO:0000256" key="1">
    <source>
        <dbReference type="SAM" id="Phobius"/>
    </source>
</evidence>
<keyword evidence="3" id="KW-1185">Reference proteome</keyword>
<evidence type="ECO:0000313" key="2">
    <source>
        <dbReference type="EMBL" id="MES0872836.1"/>
    </source>
</evidence>